<protein>
    <submittedName>
        <fullName evidence="7">Uncharacterized protein</fullName>
    </submittedName>
</protein>
<sequence length="135" mass="14588">MSSQESAAKARRKRRKTGPDSRFSWVVALACGGVNVFMHASGKVVGLLFFGMLEEFSVSRETAAWPLVLNNTLLNLAACLSGTGYWEKAACKHSGRGVLLDDRCMGIAEESCSTQRGEEAFLHGWSTSSQPPSAM</sequence>
<accession>A0AAQ4FND9</accession>
<evidence type="ECO:0000256" key="1">
    <source>
        <dbReference type="ARBA" id="ARBA00004141"/>
    </source>
</evidence>
<evidence type="ECO:0000256" key="3">
    <source>
        <dbReference type="ARBA" id="ARBA00022692"/>
    </source>
</evidence>
<dbReference type="InterPro" id="IPR052983">
    <property type="entry name" value="MFS_Riboflavin_Transporter"/>
</dbReference>
<feature type="transmembrane region" description="Helical" evidence="6">
    <location>
        <begin position="21"/>
        <end position="42"/>
    </location>
</feature>
<evidence type="ECO:0000256" key="5">
    <source>
        <dbReference type="ARBA" id="ARBA00023136"/>
    </source>
</evidence>
<keyword evidence="5 6" id="KW-0472">Membrane</keyword>
<comment type="caution">
    <text evidence="7">The sequence shown here is derived from an EMBL/GenBank/DDBJ whole genome shotgun (WGS) entry which is preliminary data.</text>
</comment>
<dbReference type="PANTHER" id="PTHR43385">
    <property type="entry name" value="RIBOFLAVIN TRANSPORTER RIBJ"/>
    <property type="match status" value="1"/>
</dbReference>
<reference evidence="7 8" key="1">
    <citation type="journal article" date="2023" name="Arcadia Sci">
        <title>De novo assembly of a long-read Amblyomma americanum tick genome.</title>
        <authorList>
            <person name="Chou S."/>
            <person name="Poskanzer K.E."/>
            <person name="Rollins M."/>
            <person name="Thuy-Boun P.S."/>
        </authorList>
    </citation>
    <scope>NUCLEOTIDE SEQUENCE [LARGE SCALE GENOMIC DNA]</scope>
    <source>
        <strain evidence="7">F_SG_1</strain>
        <tissue evidence="7">Salivary glands</tissue>
    </source>
</reference>
<comment type="subcellular location">
    <subcellularLocation>
        <location evidence="1">Membrane</location>
        <topology evidence="1">Multi-pass membrane protein</topology>
    </subcellularLocation>
</comment>
<dbReference type="PANTHER" id="PTHR43385:SF1">
    <property type="entry name" value="RIBOFLAVIN TRANSPORTER RIBJ"/>
    <property type="match status" value="1"/>
</dbReference>
<proteinExistence type="predicted"/>
<dbReference type="GO" id="GO:0016020">
    <property type="term" value="C:membrane"/>
    <property type="evidence" value="ECO:0007669"/>
    <property type="project" value="UniProtKB-SubCell"/>
</dbReference>
<keyword evidence="4 6" id="KW-1133">Transmembrane helix</keyword>
<dbReference type="EMBL" id="JARKHS020001047">
    <property type="protein sequence ID" value="KAK8788235.1"/>
    <property type="molecule type" value="Genomic_DNA"/>
</dbReference>
<evidence type="ECO:0000313" key="8">
    <source>
        <dbReference type="Proteomes" id="UP001321473"/>
    </source>
</evidence>
<gene>
    <name evidence="7" type="ORF">V5799_021990</name>
</gene>
<evidence type="ECO:0000256" key="4">
    <source>
        <dbReference type="ARBA" id="ARBA00022989"/>
    </source>
</evidence>
<dbReference type="AlphaFoldDB" id="A0AAQ4FND9"/>
<dbReference type="Proteomes" id="UP001321473">
    <property type="component" value="Unassembled WGS sequence"/>
</dbReference>
<keyword evidence="3 6" id="KW-0812">Transmembrane</keyword>
<evidence type="ECO:0000313" key="7">
    <source>
        <dbReference type="EMBL" id="KAK8788235.1"/>
    </source>
</evidence>
<keyword evidence="8" id="KW-1185">Reference proteome</keyword>
<keyword evidence="2" id="KW-0813">Transport</keyword>
<evidence type="ECO:0000256" key="6">
    <source>
        <dbReference type="SAM" id="Phobius"/>
    </source>
</evidence>
<organism evidence="7 8">
    <name type="scientific">Amblyomma americanum</name>
    <name type="common">Lone star tick</name>
    <dbReference type="NCBI Taxonomy" id="6943"/>
    <lineage>
        <taxon>Eukaryota</taxon>
        <taxon>Metazoa</taxon>
        <taxon>Ecdysozoa</taxon>
        <taxon>Arthropoda</taxon>
        <taxon>Chelicerata</taxon>
        <taxon>Arachnida</taxon>
        <taxon>Acari</taxon>
        <taxon>Parasitiformes</taxon>
        <taxon>Ixodida</taxon>
        <taxon>Ixodoidea</taxon>
        <taxon>Ixodidae</taxon>
        <taxon>Amblyomminae</taxon>
        <taxon>Amblyomma</taxon>
    </lineage>
</organism>
<evidence type="ECO:0000256" key="2">
    <source>
        <dbReference type="ARBA" id="ARBA00022448"/>
    </source>
</evidence>
<name>A0AAQ4FND9_AMBAM</name>